<dbReference type="EMBL" id="DF820467">
    <property type="protein sequence ID" value="GAK58188.1"/>
    <property type="molecule type" value="Genomic_DNA"/>
</dbReference>
<evidence type="ECO:0000313" key="1">
    <source>
        <dbReference type="EMBL" id="GAK58188.1"/>
    </source>
</evidence>
<sequence>MDSKKFMFMTVIFISLNFFHNCSFASETRVVKKEQFKEGEITIHAMNDRDLLMLRKDLYSIPDYEADKTSVAAMSKLDINKDGEEDIVALVNLGGTIANPVEVFLLYSRKDDFMAQMLFTERAMMEKTVIDLNNDGFYEVCVNTSIVGDTPHAMVFYWVDIYAWDGQTYRQQNEQFFESFYIRHYLPQISERIARAEELLQLKESNQTISSVLEDCRAALGNMLQLQTMHSSLKSLRRTVEIDNLRQALPIVSNQIASAQQLLDAGGESSQISVILEKSQEILDRISTIQNAQ</sequence>
<evidence type="ECO:0000313" key="2">
    <source>
        <dbReference type="Proteomes" id="UP000030661"/>
    </source>
</evidence>
<dbReference type="STRING" id="1499967.U27_05161"/>
<dbReference type="AlphaFoldDB" id="A0A081C0T3"/>
<dbReference type="Proteomes" id="UP000030661">
    <property type="component" value="Unassembled WGS sequence"/>
</dbReference>
<name>A0A081C0T3_VECG1</name>
<dbReference type="SUPFAM" id="SSF69318">
    <property type="entry name" value="Integrin alpha N-terminal domain"/>
    <property type="match status" value="1"/>
</dbReference>
<gene>
    <name evidence="1" type="ORF">U27_05161</name>
</gene>
<protein>
    <submittedName>
        <fullName evidence="1">Uncharacterized protein</fullName>
    </submittedName>
</protein>
<organism evidence="1 2">
    <name type="scientific">Vecturithrix granuli</name>
    <dbReference type="NCBI Taxonomy" id="1499967"/>
    <lineage>
        <taxon>Bacteria</taxon>
        <taxon>Candidatus Moduliflexota</taxon>
        <taxon>Candidatus Vecturitrichia</taxon>
        <taxon>Candidatus Vecturitrichales</taxon>
        <taxon>Candidatus Vecturitrichaceae</taxon>
        <taxon>Candidatus Vecturithrix</taxon>
    </lineage>
</organism>
<reference evidence="1 2" key="1">
    <citation type="journal article" date="2015" name="PeerJ">
        <title>First genomic representation of candidate bacterial phylum KSB3 points to enhanced environmental sensing as a trigger of wastewater bulking.</title>
        <authorList>
            <person name="Sekiguchi Y."/>
            <person name="Ohashi A."/>
            <person name="Parks D.H."/>
            <person name="Yamauchi T."/>
            <person name="Tyson G.W."/>
            <person name="Hugenholtz P."/>
        </authorList>
    </citation>
    <scope>NUCLEOTIDE SEQUENCE [LARGE SCALE GENOMIC DNA]</scope>
</reference>
<dbReference type="InterPro" id="IPR028994">
    <property type="entry name" value="Integrin_alpha_N"/>
</dbReference>
<keyword evidence="2" id="KW-1185">Reference proteome</keyword>
<proteinExistence type="predicted"/>
<accession>A0A081C0T3</accession>
<dbReference type="HOGENOM" id="CLU_948857_0_0_0"/>